<organism evidence="1 2">
    <name type="scientific">Macaca fascicularis</name>
    <name type="common">Crab-eating macaque</name>
    <name type="synonym">Cynomolgus monkey</name>
    <dbReference type="NCBI Taxonomy" id="9541"/>
    <lineage>
        <taxon>Eukaryota</taxon>
        <taxon>Metazoa</taxon>
        <taxon>Chordata</taxon>
        <taxon>Craniata</taxon>
        <taxon>Vertebrata</taxon>
        <taxon>Euteleostomi</taxon>
        <taxon>Mammalia</taxon>
        <taxon>Eutheria</taxon>
        <taxon>Euarchontoglires</taxon>
        <taxon>Primates</taxon>
        <taxon>Haplorrhini</taxon>
        <taxon>Catarrhini</taxon>
        <taxon>Cercopithecidae</taxon>
        <taxon>Cercopithecinae</taxon>
        <taxon>Macaca</taxon>
    </lineage>
</organism>
<dbReference type="PRINTS" id="PR02045">
    <property type="entry name" value="F138DOMAIN"/>
</dbReference>
<reference evidence="1" key="3">
    <citation type="submission" date="2025-09" db="UniProtKB">
        <authorList>
            <consortium name="Ensembl"/>
        </authorList>
    </citation>
    <scope>IDENTIFICATION</scope>
</reference>
<dbReference type="GeneTree" id="ENSGT00940000161627"/>
<protein>
    <submittedName>
        <fullName evidence="1">Uncharacterized protein</fullName>
    </submittedName>
</protein>
<dbReference type="PANTHER" id="PTHR46254">
    <property type="entry name" value="PROTEIN GVQW1-RELATED"/>
    <property type="match status" value="1"/>
</dbReference>
<dbReference type="PANTHER" id="PTHR46254:SF3">
    <property type="entry name" value="SECRETED PROTEIN"/>
    <property type="match status" value="1"/>
</dbReference>
<dbReference type="Proteomes" id="UP000233100">
    <property type="component" value="Chromosome 4"/>
</dbReference>
<name>A0A7N9IB31_MACFA</name>
<dbReference type="Ensembl" id="ENSMFAT00000076086.1">
    <property type="protein sequence ID" value="ENSMFAP00000050492.1"/>
    <property type="gene ID" value="ENSMFAG00000047785.1"/>
</dbReference>
<accession>A0A7N9IB31</accession>
<sequence length="110" mass="12145">MESRSVVQAGGVQWCNLSSLQPPPPSFKRFFCLSLLSSWDYRCMPPHQLILCLVETGFCHVVQAGLELLASSDQPSSASQSAGITCMSHCAQPVGCFWKKKKKKKQKSIL</sequence>
<reference evidence="1 2" key="1">
    <citation type="submission" date="2013-03" db="EMBL/GenBank/DDBJ databases">
        <authorList>
            <person name="Warren W."/>
            <person name="Wilson R.K."/>
        </authorList>
    </citation>
    <scope>NUCLEOTIDE SEQUENCE</scope>
</reference>
<evidence type="ECO:0000313" key="2">
    <source>
        <dbReference type="Proteomes" id="UP000233100"/>
    </source>
</evidence>
<keyword evidence="2" id="KW-1185">Reference proteome</keyword>
<proteinExistence type="predicted"/>
<reference evidence="1" key="2">
    <citation type="submission" date="2025-08" db="UniProtKB">
        <authorList>
            <consortium name="Ensembl"/>
        </authorList>
    </citation>
    <scope>IDENTIFICATION</scope>
</reference>
<dbReference type="AlphaFoldDB" id="A0A7N9IB31"/>
<evidence type="ECO:0000313" key="1">
    <source>
        <dbReference type="Ensembl" id="ENSMFAP00000050492.1"/>
    </source>
</evidence>